<keyword evidence="2" id="KW-0472">Membrane</keyword>
<evidence type="ECO:0000313" key="4">
    <source>
        <dbReference type="Proteomes" id="UP001157134"/>
    </source>
</evidence>
<dbReference type="EMBL" id="BSSV01000005">
    <property type="protein sequence ID" value="GLX86143.1"/>
    <property type="molecule type" value="Genomic_DNA"/>
</dbReference>
<comment type="subcellular location">
    <subcellularLocation>
        <location evidence="2">Cell outer membrane</location>
        <topology evidence="2">Lipid-anchor</topology>
    </subcellularLocation>
</comment>
<proteinExistence type="inferred from homology"/>
<evidence type="ECO:0000256" key="1">
    <source>
        <dbReference type="ARBA" id="ARBA00007613"/>
    </source>
</evidence>
<dbReference type="Gene3D" id="1.20.1600.10">
    <property type="entry name" value="Outer membrane efflux proteins (OEP)"/>
    <property type="match status" value="1"/>
</dbReference>
<keyword evidence="2" id="KW-0564">Palmitate</keyword>
<evidence type="ECO:0000313" key="3">
    <source>
        <dbReference type="EMBL" id="GLX86143.1"/>
    </source>
</evidence>
<comment type="similarity">
    <text evidence="1 2">Belongs to the outer membrane factor (OMF) (TC 1.B.17) family.</text>
</comment>
<keyword evidence="4" id="KW-1185">Reference proteome</keyword>
<keyword evidence="2" id="KW-0449">Lipoprotein</keyword>
<dbReference type="SUPFAM" id="SSF56954">
    <property type="entry name" value="Outer membrane efflux proteins (OEP)"/>
    <property type="match status" value="1"/>
</dbReference>
<reference evidence="3 4" key="1">
    <citation type="submission" date="2023-03" db="EMBL/GenBank/DDBJ databases">
        <title>Thalassotalea loyana LMG 22536T draft genome sequence.</title>
        <authorList>
            <person name="Sawabe T."/>
        </authorList>
    </citation>
    <scope>NUCLEOTIDE SEQUENCE [LARGE SCALE GENOMIC DNA]</scope>
    <source>
        <strain evidence="3 4">LMG 22536</strain>
    </source>
</reference>
<dbReference type="Pfam" id="PF02321">
    <property type="entry name" value="OEP"/>
    <property type="match status" value="2"/>
</dbReference>
<dbReference type="PANTHER" id="PTHR30203">
    <property type="entry name" value="OUTER MEMBRANE CATION EFFLUX PROTEIN"/>
    <property type="match status" value="1"/>
</dbReference>
<accession>A0ABQ6HDH0</accession>
<dbReference type="PANTHER" id="PTHR30203:SF32">
    <property type="entry name" value="CATION EFFLUX SYSTEM PROTEIN CUSC"/>
    <property type="match status" value="1"/>
</dbReference>
<dbReference type="PROSITE" id="PS51257">
    <property type="entry name" value="PROKAR_LIPOPROTEIN"/>
    <property type="match status" value="1"/>
</dbReference>
<dbReference type="Proteomes" id="UP001157134">
    <property type="component" value="Unassembled WGS sequence"/>
</dbReference>
<dbReference type="Gene3D" id="2.20.200.10">
    <property type="entry name" value="Outer membrane efflux proteins (OEP)"/>
    <property type="match status" value="1"/>
</dbReference>
<gene>
    <name evidence="3" type="ORF">tloyanaT_23960</name>
</gene>
<dbReference type="InterPro" id="IPR010131">
    <property type="entry name" value="MdtP/NodT-like"/>
</dbReference>
<keyword evidence="2" id="KW-0812">Transmembrane</keyword>
<evidence type="ECO:0000256" key="2">
    <source>
        <dbReference type="RuleBase" id="RU362097"/>
    </source>
</evidence>
<organism evidence="3 4">
    <name type="scientific">Thalassotalea loyana</name>
    <dbReference type="NCBI Taxonomy" id="280483"/>
    <lineage>
        <taxon>Bacteria</taxon>
        <taxon>Pseudomonadati</taxon>
        <taxon>Pseudomonadota</taxon>
        <taxon>Gammaproteobacteria</taxon>
        <taxon>Alteromonadales</taxon>
        <taxon>Colwelliaceae</taxon>
        <taxon>Thalassotalea</taxon>
    </lineage>
</organism>
<protein>
    <submittedName>
        <fullName evidence="3">AdeC/adeK/oprM family multidrug efflux complex outer membrane factor</fullName>
    </submittedName>
</protein>
<comment type="caution">
    <text evidence="3">The sequence shown here is derived from an EMBL/GenBank/DDBJ whole genome shotgun (WGS) entry which is preliminary data.</text>
</comment>
<keyword evidence="2" id="KW-1134">Transmembrane beta strand</keyword>
<dbReference type="NCBIfam" id="TIGR01845">
    <property type="entry name" value="outer_NodT"/>
    <property type="match status" value="1"/>
</dbReference>
<name>A0ABQ6HDH0_9GAMM</name>
<dbReference type="InterPro" id="IPR003423">
    <property type="entry name" value="OMP_efflux"/>
</dbReference>
<sequence>MFWSRRAASISLAILVASGCASQSRIDDQVISPELPSQWYQKTQIAEVNQDWLKQISNDQLSHLIDQSLKHNRQLKQKALDLAILAEQVEITNATLWPEIDFSLTSSRQASGEPTQYSNSNSANINVSYEIDLWGKLSDAAQQDHLTYLAAKAEYQQARTELIAEVMINYFELAAAQQLSKLFEQRVTLSKENLDIILSGYKQGLNEALDVYLARNDLNAELSSLAAQQSNVQQTSANIELLVGKYPGGRLNTESNIPVLLDNVSVGLPSELIKKKPELQASWYQLLAQDAALAFAHKQRFPSIRLSGSYGSQANELDDLLSSSSVAWSLLGGVTMPLFNAGELKSIEQQQALRLQQQEQQYLDSLYQAFASVERGITQERSIKDQYQSTLAAQENALIAQTLAFEQYQNGLVSYTTVLDAQERAFNAQSNVISLKNQLITNRLNLYVALGGNFAEGLNIQELANYDQ</sequence>